<gene>
    <name evidence="2" type="ORF">QTG54_002210</name>
</gene>
<reference evidence="2" key="1">
    <citation type="submission" date="2023-06" db="EMBL/GenBank/DDBJ databases">
        <title>Survivors Of The Sea: Transcriptome response of Skeletonema marinoi to long-term dormancy.</title>
        <authorList>
            <person name="Pinder M.I.M."/>
            <person name="Kourtchenko O."/>
            <person name="Robertson E.K."/>
            <person name="Larsson T."/>
            <person name="Maumus F."/>
            <person name="Osuna-Cruz C.M."/>
            <person name="Vancaester E."/>
            <person name="Stenow R."/>
            <person name="Vandepoele K."/>
            <person name="Ploug H."/>
            <person name="Bruchert V."/>
            <person name="Godhe A."/>
            <person name="Topel M."/>
        </authorList>
    </citation>
    <scope>NUCLEOTIDE SEQUENCE</scope>
    <source>
        <strain evidence="2">R05AC</strain>
    </source>
</reference>
<evidence type="ECO:0000256" key="1">
    <source>
        <dbReference type="SAM" id="SignalP"/>
    </source>
</evidence>
<feature type="signal peptide" evidence="1">
    <location>
        <begin position="1"/>
        <end position="23"/>
    </location>
</feature>
<dbReference type="InterPro" id="IPR006597">
    <property type="entry name" value="Sel1-like"/>
</dbReference>
<dbReference type="EMBL" id="JATAAI010000003">
    <property type="protein sequence ID" value="KAK1746866.1"/>
    <property type="molecule type" value="Genomic_DNA"/>
</dbReference>
<feature type="chain" id="PRO_5041932689" evidence="1">
    <location>
        <begin position="24"/>
        <end position="192"/>
    </location>
</feature>
<dbReference type="Proteomes" id="UP001224775">
    <property type="component" value="Unassembled WGS sequence"/>
</dbReference>
<keyword evidence="1" id="KW-0732">Signal</keyword>
<dbReference type="AlphaFoldDB" id="A0AAD8YKQ2"/>
<dbReference type="SUPFAM" id="SSF81901">
    <property type="entry name" value="HCP-like"/>
    <property type="match status" value="1"/>
</dbReference>
<evidence type="ECO:0000313" key="3">
    <source>
        <dbReference type="Proteomes" id="UP001224775"/>
    </source>
</evidence>
<dbReference type="SMART" id="SM00671">
    <property type="entry name" value="SEL1"/>
    <property type="match status" value="1"/>
</dbReference>
<sequence>MKGCWVLLKLDLLFVTRYAVVLSVEFLVNENHEKVNDPAAIRGKVYSATSKGTTAAKAVDDADAHDQLGNMYSKGKGVEKDTNKAVYHWEQAAIRGHPISRYNLAVLDMFNGRFKRATTHWLISACIGHDPSLERLKFGYMRGYVEKDDFAGLFVDTNPLWMQRRVRRGRQQTQPSWMSSQIKDKQLTWRML</sequence>
<keyword evidence="3" id="KW-1185">Reference proteome</keyword>
<organism evidence="2 3">
    <name type="scientific">Skeletonema marinoi</name>
    <dbReference type="NCBI Taxonomy" id="267567"/>
    <lineage>
        <taxon>Eukaryota</taxon>
        <taxon>Sar</taxon>
        <taxon>Stramenopiles</taxon>
        <taxon>Ochrophyta</taxon>
        <taxon>Bacillariophyta</taxon>
        <taxon>Coscinodiscophyceae</taxon>
        <taxon>Thalassiosirophycidae</taxon>
        <taxon>Thalassiosirales</taxon>
        <taxon>Skeletonemataceae</taxon>
        <taxon>Skeletonema</taxon>
        <taxon>Skeletonema marinoi-dohrnii complex</taxon>
    </lineage>
</organism>
<dbReference type="Gene3D" id="1.25.40.10">
    <property type="entry name" value="Tetratricopeptide repeat domain"/>
    <property type="match status" value="1"/>
</dbReference>
<proteinExistence type="predicted"/>
<evidence type="ECO:0000313" key="2">
    <source>
        <dbReference type="EMBL" id="KAK1746866.1"/>
    </source>
</evidence>
<accession>A0AAD8YKQ2</accession>
<name>A0AAD8YKQ2_9STRA</name>
<comment type="caution">
    <text evidence="2">The sequence shown here is derived from an EMBL/GenBank/DDBJ whole genome shotgun (WGS) entry which is preliminary data.</text>
</comment>
<dbReference type="Pfam" id="PF08238">
    <property type="entry name" value="Sel1"/>
    <property type="match status" value="1"/>
</dbReference>
<dbReference type="InterPro" id="IPR011990">
    <property type="entry name" value="TPR-like_helical_dom_sf"/>
</dbReference>
<protein>
    <submittedName>
        <fullName evidence="2">Uncharacterized protein</fullName>
    </submittedName>
</protein>